<gene>
    <name evidence="2" type="ORF">TX73_022450</name>
</gene>
<dbReference type="EMBL" id="CP116810">
    <property type="protein sequence ID" value="WCL94525.1"/>
    <property type="molecule type" value="Genomic_DNA"/>
</dbReference>
<dbReference type="AlphaFoldDB" id="A0AAF0BQ53"/>
<name>A0AAF0BQ53_RHOPA</name>
<dbReference type="KEGG" id="rpa:TX73_022450"/>
<accession>A0AAF0BQ53</accession>
<evidence type="ECO:0000256" key="1">
    <source>
        <dbReference type="SAM" id="Phobius"/>
    </source>
</evidence>
<proteinExistence type="predicted"/>
<reference evidence="2 3" key="1">
    <citation type="journal article" date="2004" name="Nat. Biotechnol.">
        <title>Complete genome sequence of the metabolically versatile photosynthetic bacterium Rhodopseudomonas palustris.</title>
        <authorList>
            <person name="Larimer F.W."/>
            <person name="Chain P."/>
            <person name="Hauser L."/>
            <person name="Lamerdin J."/>
            <person name="Malfatti S."/>
            <person name="Do L."/>
            <person name="Land M.L."/>
            <person name="Pelletier D.A."/>
            <person name="Beatty J.T."/>
            <person name="Lang A.S."/>
            <person name="Tabita F.R."/>
            <person name="Gibson J.L."/>
            <person name="Hanson T.E."/>
            <person name="Bobst C."/>
            <person name="Torres J.L."/>
            <person name="Peres C."/>
            <person name="Harrison F.H."/>
            <person name="Gibson J."/>
            <person name="Harwood C.S."/>
        </authorList>
    </citation>
    <scope>NUCLEOTIDE SEQUENCE [LARGE SCALE GENOMIC DNA]</scope>
    <source>
        <strain evidence="3">ATCC BAA-98 / CGA009</strain>
    </source>
</reference>
<keyword evidence="1" id="KW-0812">Transmembrane</keyword>
<evidence type="ECO:0000313" key="3">
    <source>
        <dbReference type="Proteomes" id="UP000001426"/>
    </source>
</evidence>
<organism evidence="2 3">
    <name type="scientific">Rhodopseudomonas palustris (strain ATCC BAA-98 / CGA009)</name>
    <dbReference type="NCBI Taxonomy" id="258594"/>
    <lineage>
        <taxon>Bacteria</taxon>
        <taxon>Pseudomonadati</taxon>
        <taxon>Pseudomonadota</taxon>
        <taxon>Alphaproteobacteria</taxon>
        <taxon>Hyphomicrobiales</taxon>
        <taxon>Nitrobacteraceae</taxon>
        <taxon>Rhodopseudomonas</taxon>
    </lineage>
</organism>
<keyword evidence="1" id="KW-0472">Membrane</keyword>
<feature type="transmembrane region" description="Helical" evidence="1">
    <location>
        <begin position="23"/>
        <end position="47"/>
    </location>
</feature>
<keyword evidence="1" id="KW-1133">Transmembrane helix</keyword>
<evidence type="ECO:0000313" key="2">
    <source>
        <dbReference type="EMBL" id="WCL94525.1"/>
    </source>
</evidence>
<dbReference type="GeneID" id="66895463"/>
<dbReference type="Proteomes" id="UP000001426">
    <property type="component" value="Chromosome"/>
</dbReference>
<keyword evidence="3" id="KW-1185">Reference proteome</keyword>
<sequence length="63" mass="6136">MLSSPGSAPGFIRPAAPVTSPRLVRAVAASLVIAVASLGTILALTLLSTQCGPGCGMGTPFAL</sequence>
<dbReference type="RefSeq" id="WP_042441297.1">
    <property type="nucleotide sequence ID" value="NZ_CP116810.1"/>
</dbReference>
<protein>
    <submittedName>
        <fullName evidence="2">HtrA2 peptidase</fullName>
    </submittedName>
</protein>